<accession>A0AAU9PM82</accession>
<protein>
    <submittedName>
        <fullName evidence="1">Uncharacterized protein</fullName>
    </submittedName>
</protein>
<organism evidence="1 2">
    <name type="scientific">Lactuca virosa</name>
    <dbReference type="NCBI Taxonomy" id="75947"/>
    <lineage>
        <taxon>Eukaryota</taxon>
        <taxon>Viridiplantae</taxon>
        <taxon>Streptophyta</taxon>
        <taxon>Embryophyta</taxon>
        <taxon>Tracheophyta</taxon>
        <taxon>Spermatophyta</taxon>
        <taxon>Magnoliopsida</taxon>
        <taxon>eudicotyledons</taxon>
        <taxon>Gunneridae</taxon>
        <taxon>Pentapetalae</taxon>
        <taxon>asterids</taxon>
        <taxon>campanulids</taxon>
        <taxon>Asterales</taxon>
        <taxon>Asteraceae</taxon>
        <taxon>Cichorioideae</taxon>
        <taxon>Cichorieae</taxon>
        <taxon>Lactucinae</taxon>
        <taxon>Lactuca</taxon>
    </lineage>
</organism>
<evidence type="ECO:0000313" key="2">
    <source>
        <dbReference type="Proteomes" id="UP001157418"/>
    </source>
</evidence>
<comment type="caution">
    <text evidence="1">The sequence shown here is derived from an EMBL/GenBank/DDBJ whole genome shotgun (WGS) entry which is preliminary data.</text>
</comment>
<dbReference type="AlphaFoldDB" id="A0AAU9PM82"/>
<sequence>MVGGLLPRRIVLQLQKANKLNCLLMLCPSQLNSLICAAKVLNQARKKLRHHSVAVQMLIFFIALAGFHTNDLQQSLLEKGEVAS</sequence>
<reference evidence="1 2" key="1">
    <citation type="submission" date="2022-01" db="EMBL/GenBank/DDBJ databases">
        <authorList>
            <person name="Xiong W."/>
            <person name="Schranz E."/>
        </authorList>
    </citation>
    <scope>NUCLEOTIDE SEQUENCE [LARGE SCALE GENOMIC DNA]</scope>
</reference>
<gene>
    <name evidence="1" type="ORF">LVIROSA_LOCUS36878</name>
</gene>
<dbReference type="Proteomes" id="UP001157418">
    <property type="component" value="Unassembled WGS sequence"/>
</dbReference>
<name>A0AAU9PM82_9ASTR</name>
<dbReference type="EMBL" id="CAKMRJ010005745">
    <property type="protein sequence ID" value="CAH1451520.1"/>
    <property type="molecule type" value="Genomic_DNA"/>
</dbReference>
<evidence type="ECO:0000313" key="1">
    <source>
        <dbReference type="EMBL" id="CAH1451520.1"/>
    </source>
</evidence>
<keyword evidence="2" id="KW-1185">Reference proteome</keyword>
<proteinExistence type="predicted"/>